<feature type="compositionally biased region" description="Low complexity" evidence="1">
    <location>
        <begin position="310"/>
        <end position="324"/>
    </location>
</feature>
<reference evidence="2" key="1">
    <citation type="submission" date="2021-06" db="EMBL/GenBank/DDBJ databases">
        <authorList>
            <person name="Arsene-Ploetze F."/>
        </authorList>
    </citation>
    <scope>NUCLEOTIDE SEQUENCE</scope>
    <source>
        <strain evidence="2">SBRY1</strain>
    </source>
</reference>
<keyword evidence="3" id="KW-1185">Reference proteome</keyword>
<evidence type="ECO:0000256" key="1">
    <source>
        <dbReference type="SAM" id="MobiDB-lite"/>
    </source>
</evidence>
<name>A0A9W4GY95_9ACTN</name>
<feature type="compositionally biased region" description="Low complexity" evidence="1">
    <location>
        <begin position="202"/>
        <end position="213"/>
    </location>
</feature>
<comment type="caution">
    <text evidence="2">The sequence shown here is derived from an EMBL/GenBank/DDBJ whole genome shotgun (WGS) entry which is preliminary data.</text>
</comment>
<evidence type="ECO:0000313" key="3">
    <source>
        <dbReference type="Proteomes" id="UP001153328"/>
    </source>
</evidence>
<feature type="compositionally biased region" description="Basic and acidic residues" evidence="1">
    <location>
        <begin position="122"/>
        <end position="139"/>
    </location>
</feature>
<sequence length="357" mass="38952">MPVQRRAHRGGHRHRERLALHAPRLAGGRRHRADPHRGHCGQPRGPHHPLRPRHLERHAGRGLPPGDRLPQGAGHRHRYPARPRRPQGVHRAHLGGPRRTDPARRAARLDTGRPEPGPLRACLDRARGADRGRHTGDRRAVRRRRPQGAGRRLPGRGDPRRPRLPAAPVPLPLHQPPHRRLRRLLREPHPLPAGGGRGGARGLAAGPAGALPDLGHRLAQRERRRRPRGLDGRRHRGLRQGAGRPRGGPDGRLDRRQRPRRPHPGGSRLPGALRRAGARGGRHAGGRGRSDHRGGAGRGHRGLGPRRRCAAGPPAAARPVLRPARGGGAGRRAVRAAAVPPLLGRRHRPGAPSSLVK</sequence>
<feature type="compositionally biased region" description="Basic residues" evidence="1">
    <location>
        <begin position="1"/>
        <end position="16"/>
    </location>
</feature>
<evidence type="ECO:0000313" key="2">
    <source>
        <dbReference type="EMBL" id="CAG7617889.1"/>
    </source>
</evidence>
<accession>A0A9W4GY95</accession>
<feature type="compositionally biased region" description="Basic residues" evidence="1">
    <location>
        <begin position="45"/>
        <end position="56"/>
    </location>
</feature>
<feature type="compositionally biased region" description="Basic residues" evidence="1">
    <location>
        <begin position="222"/>
        <end position="238"/>
    </location>
</feature>
<dbReference type="Proteomes" id="UP001153328">
    <property type="component" value="Unassembled WGS sequence"/>
</dbReference>
<dbReference type="AlphaFoldDB" id="A0A9W4GY95"/>
<feature type="compositionally biased region" description="Pro residues" evidence="1">
    <location>
        <begin position="165"/>
        <end position="175"/>
    </location>
</feature>
<feature type="compositionally biased region" description="Basic and acidic residues" evidence="1">
    <location>
        <begin position="247"/>
        <end position="256"/>
    </location>
</feature>
<proteinExistence type="predicted"/>
<feature type="compositionally biased region" description="Basic residues" evidence="1">
    <location>
        <begin position="74"/>
        <end position="93"/>
    </location>
</feature>
<feature type="compositionally biased region" description="Basic residues" evidence="1">
    <location>
        <begin position="276"/>
        <end position="286"/>
    </location>
</feature>
<feature type="region of interest" description="Disordered" evidence="1">
    <location>
        <begin position="1"/>
        <end position="357"/>
    </location>
</feature>
<protein>
    <submittedName>
        <fullName evidence="2">NADH:flavin oxidoreductases, Old Yellow Enzyme family</fullName>
    </submittedName>
</protein>
<feature type="compositionally biased region" description="Low complexity" evidence="1">
    <location>
        <begin position="264"/>
        <end position="275"/>
    </location>
</feature>
<feature type="compositionally biased region" description="Basic residues" evidence="1">
    <location>
        <begin position="298"/>
        <end position="309"/>
    </location>
</feature>
<feature type="compositionally biased region" description="Basic and acidic residues" evidence="1">
    <location>
        <begin position="98"/>
        <end position="113"/>
    </location>
</feature>
<gene>
    <name evidence="2" type="ORF">SBRY_120081</name>
</gene>
<organism evidence="2 3">
    <name type="scientific">Actinacidiphila bryophytorum</name>
    <dbReference type="NCBI Taxonomy" id="1436133"/>
    <lineage>
        <taxon>Bacteria</taxon>
        <taxon>Bacillati</taxon>
        <taxon>Actinomycetota</taxon>
        <taxon>Actinomycetes</taxon>
        <taxon>Kitasatosporales</taxon>
        <taxon>Streptomycetaceae</taxon>
        <taxon>Actinacidiphila</taxon>
    </lineage>
</organism>
<dbReference type="EMBL" id="CAJVAX010000004">
    <property type="protein sequence ID" value="CAG7617889.1"/>
    <property type="molecule type" value="Genomic_DNA"/>
</dbReference>